<proteinExistence type="predicted"/>
<organism evidence="5 6">
    <name type="scientific">Acuticoccus mangrovi</name>
    <dbReference type="NCBI Taxonomy" id="2796142"/>
    <lineage>
        <taxon>Bacteria</taxon>
        <taxon>Pseudomonadati</taxon>
        <taxon>Pseudomonadota</taxon>
        <taxon>Alphaproteobacteria</taxon>
        <taxon>Hyphomicrobiales</taxon>
        <taxon>Amorphaceae</taxon>
        <taxon>Acuticoccus</taxon>
    </lineage>
</organism>
<dbReference type="InterPro" id="IPR009057">
    <property type="entry name" value="Homeodomain-like_sf"/>
</dbReference>
<dbReference type="InterPro" id="IPR020449">
    <property type="entry name" value="Tscrpt_reg_AraC-type_HTH"/>
</dbReference>
<dbReference type="InterPro" id="IPR032687">
    <property type="entry name" value="AraC-type_N"/>
</dbReference>
<dbReference type="InterPro" id="IPR018060">
    <property type="entry name" value="HTH_AraC"/>
</dbReference>
<feature type="domain" description="HTH araC/xylS-type" evidence="4">
    <location>
        <begin position="229"/>
        <end position="327"/>
    </location>
</feature>
<dbReference type="EMBL" id="JAEKJA010000021">
    <property type="protein sequence ID" value="MBJ3777944.1"/>
    <property type="molecule type" value="Genomic_DNA"/>
</dbReference>
<evidence type="ECO:0000313" key="5">
    <source>
        <dbReference type="EMBL" id="MBJ3777944.1"/>
    </source>
</evidence>
<dbReference type="SUPFAM" id="SSF46689">
    <property type="entry name" value="Homeodomain-like"/>
    <property type="match status" value="1"/>
</dbReference>
<evidence type="ECO:0000256" key="2">
    <source>
        <dbReference type="ARBA" id="ARBA00023125"/>
    </source>
</evidence>
<dbReference type="SMART" id="SM00342">
    <property type="entry name" value="HTH_ARAC"/>
    <property type="match status" value="1"/>
</dbReference>
<keyword evidence="2" id="KW-0238">DNA-binding</keyword>
<dbReference type="PANTHER" id="PTHR47894:SF4">
    <property type="entry name" value="HTH-TYPE TRANSCRIPTIONAL REGULATOR GADX"/>
    <property type="match status" value="1"/>
</dbReference>
<dbReference type="InterPro" id="IPR018062">
    <property type="entry name" value="HTH_AraC-typ_CS"/>
</dbReference>
<keyword evidence="6" id="KW-1185">Reference proteome</keyword>
<dbReference type="Pfam" id="PF12625">
    <property type="entry name" value="Arabinose_bd"/>
    <property type="match status" value="1"/>
</dbReference>
<dbReference type="PANTHER" id="PTHR47894">
    <property type="entry name" value="HTH-TYPE TRANSCRIPTIONAL REGULATOR GADX"/>
    <property type="match status" value="1"/>
</dbReference>
<dbReference type="GO" id="GO:0005829">
    <property type="term" value="C:cytosol"/>
    <property type="evidence" value="ECO:0007669"/>
    <property type="project" value="TreeGrafter"/>
</dbReference>
<sequence length="336" mass="36458">MTSTRGLGPLPAVIEARGGERAVRRVFDRAGMPHDVLSGSERMVPLKGFIALFEHAAVVTGDELIGLETGRLMTDEFGRWATYARAAPTLGTCLVRIARGLAFHQSGTEIVTTLHGDEGRFTYKVGGVGGRQCAQHLEHAFVPVIEAMRLYLGPDWSPDRIEVNYPASPRLAALETLLGTAVVPGAARPAICFAAPLVAAARRAPPPAPISFEDLREIVGGRPPATIAGAIWHVIDAKLADGGTELPVIAEAVGLSPRTLQRRLQEEGASFKAVVDDVRLHRAAHLLERPTLAVTEIAYRLGYSDSAHFSRAFRRLTRFTPRAYRKSAMAKRRRPQ</sequence>
<dbReference type="Gene3D" id="1.10.10.60">
    <property type="entry name" value="Homeodomain-like"/>
    <property type="match status" value="1"/>
</dbReference>
<dbReference type="PROSITE" id="PS01124">
    <property type="entry name" value="HTH_ARAC_FAMILY_2"/>
    <property type="match status" value="1"/>
</dbReference>
<evidence type="ECO:0000313" key="6">
    <source>
        <dbReference type="Proteomes" id="UP000609531"/>
    </source>
</evidence>
<dbReference type="PROSITE" id="PS00041">
    <property type="entry name" value="HTH_ARAC_FAMILY_1"/>
    <property type="match status" value="1"/>
</dbReference>
<dbReference type="PRINTS" id="PR00032">
    <property type="entry name" value="HTHARAC"/>
</dbReference>
<accession>A0A934MN79</accession>
<dbReference type="Pfam" id="PF12833">
    <property type="entry name" value="HTH_18"/>
    <property type="match status" value="1"/>
</dbReference>
<dbReference type="AlphaFoldDB" id="A0A934MN79"/>
<evidence type="ECO:0000256" key="3">
    <source>
        <dbReference type="ARBA" id="ARBA00023163"/>
    </source>
</evidence>
<gene>
    <name evidence="5" type="ORF">JCR33_19745</name>
</gene>
<dbReference type="GO" id="GO:0000976">
    <property type="term" value="F:transcription cis-regulatory region binding"/>
    <property type="evidence" value="ECO:0007669"/>
    <property type="project" value="TreeGrafter"/>
</dbReference>
<reference evidence="5" key="1">
    <citation type="submission" date="2020-12" db="EMBL/GenBank/DDBJ databases">
        <title>Bacterial taxonomy.</title>
        <authorList>
            <person name="Pan X."/>
        </authorList>
    </citation>
    <scope>NUCLEOTIDE SEQUENCE</scope>
    <source>
        <strain evidence="5">B2012</strain>
    </source>
</reference>
<dbReference type="GO" id="GO:0003700">
    <property type="term" value="F:DNA-binding transcription factor activity"/>
    <property type="evidence" value="ECO:0007669"/>
    <property type="project" value="InterPro"/>
</dbReference>
<name>A0A934MN79_9HYPH</name>
<evidence type="ECO:0000256" key="1">
    <source>
        <dbReference type="ARBA" id="ARBA00023015"/>
    </source>
</evidence>
<comment type="caution">
    <text evidence="5">The sequence shown here is derived from an EMBL/GenBank/DDBJ whole genome shotgun (WGS) entry which is preliminary data.</text>
</comment>
<evidence type="ECO:0000259" key="4">
    <source>
        <dbReference type="PROSITE" id="PS01124"/>
    </source>
</evidence>
<keyword evidence="1" id="KW-0805">Transcription regulation</keyword>
<dbReference type="RefSeq" id="WP_198883843.1">
    <property type="nucleotide sequence ID" value="NZ_JAEKJA010000021.1"/>
</dbReference>
<protein>
    <submittedName>
        <fullName evidence="5">Helix-turn-helix domain-containing protein</fullName>
    </submittedName>
</protein>
<dbReference type="Proteomes" id="UP000609531">
    <property type="component" value="Unassembled WGS sequence"/>
</dbReference>
<keyword evidence="3" id="KW-0804">Transcription</keyword>